<protein>
    <submittedName>
        <fullName evidence="2">DNA-deoxyinosine glycosylase</fullName>
        <ecNumber evidence="2">3.2.2.15</ecNumber>
    </submittedName>
</protein>
<dbReference type="CDD" id="cd10032">
    <property type="entry name" value="UDG-F6_HDG"/>
    <property type="match status" value="1"/>
</dbReference>
<evidence type="ECO:0000259" key="1">
    <source>
        <dbReference type="Pfam" id="PF03167"/>
    </source>
</evidence>
<dbReference type="SUPFAM" id="SSF52141">
    <property type="entry name" value="Uracil-DNA glycosylase-like"/>
    <property type="match status" value="1"/>
</dbReference>
<reference evidence="2" key="2">
    <citation type="journal article" date="2021" name="PeerJ">
        <title>Extensive microbial diversity within the chicken gut microbiome revealed by metagenomics and culture.</title>
        <authorList>
            <person name="Gilroy R."/>
            <person name="Ravi A."/>
            <person name="Getino M."/>
            <person name="Pursley I."/>
            <person name="Horton D.L."/>
            <person name="Alikhan N.F."/>
            <person name="Baker D."/>
            <person name="Gharbi K."/>
            <person name="Hall N."/>
            <person name="Watson M."/>
            <person name="Adriaenssens E.M."/>
            <person name="Foster-Nyarko E."/>
            <person name="Jarju S."/>
            <person name="Secka A."/>
            <person name="Antonio M."/>
            <person name="Oren A."/>
            <person name="Chaudhuri R.R."/>
            <person name="La Ragione R."/>
            <person name="Hildebrand F."/>
            <person name="Pallen M.J."/>
        </authorList>
    </citation>
    <scope>NUCLEOTIDE SEQUENCE</scope>
    <source>
        <strain evidence="2">14700</strain>
    </source>
</reference>
<dbReference type="EC" id="3.2.2.15" evidence="2"/>
<organism evidence="2 3">
    <name type="scientific">Candidatus Ornithospirochaeta stercoravium</name>
    <dbReference type="NCBI Taxonomy" id="2840897"/>
    <lineage>
        <taxon>Bacteria</taxon>
        <taxon>Pseudomonadati</taxon>
        <taxon>Spirochaetota</taxon>
        <taxon>Spirochaetia</taxon>
        <taxon>Spirochaetales</taxon>
        <taxon>Spirochaetaceae</taxon>
        <taxon>Spirochaetaceae incertae sedis</taxon>
        <taxon>Candidatus Ornithospirochaeta</taxon>
    </lineage>
</organism>
<dbReference type="Gene3D" id="3.40.470.10">
    <property type="entry name" value="Uracil-DNA glycosylase-like domain"/>
    <property type="match status" value="1"/>
</dbReference>
<name>A0A9D9ND60_9SPIO</name>
<evidence type="ECO:0000313" key="3">
    <source>
        <dbReference type="Proteomes" id="UP000810292"/>
    </source>
</evidence>
<dbReference type="EMBL" id="JADIMF010000079">
    <property type="protein sequence ID" value="MBO8469156.1"/>
    <property type="molecule type" value="Genomic_DNA"/>
</dbReference>
<dbReference type="InterPro" id="IPR036895">
    <property type="entry name" value="Uracil-DNA_glycosylase-like_sf"/>
</dbReference>
<sequence>MEKIIHPIPPVYDNLSEILILGSFPSVKSREEGFFYGHRMNRFWKVMESLFSVKHLATIEEKKDFLLSHHIALWDVIGECSIEGSDDSSIRDAKPNDISKLIGQSKINMIFTNGNAASKLYRLLLLPSTGIDDICLPSTSPRNASYSLERLIWRWSIILNYLD</sequence>
<keyword evidence="2" id="KW-0378">Hydrolase</keyword>
<proteinExistence type="predicted"/>
<dbReference type="InterPro" id="IPR026353">
    <property type="entry name" value="Hypoxan-DNA_Glyclase"/>
</dbReference>
<gene>
    <name evidence="2" type="ORF">IAA72_05170</name>
</gene>
<dbReference type="Proteomes" id="UP000810292">
    <property type="component" value="Unassembled WGS sequence"/>
</dbReference>
<dbReference type="InterPro" id="IPR005122">
    <property type="entry name" value="Uracil-DNA_glycosylase-like"/>
</dbReference>
<dbReference type="Pfam" id="PF03167">
    <property type="entry name" value="UDG"/>
    <property type="match status" value="1"/>
</dbReference>
<dbReference type="NCBIfam" id="TIGR04274">
    <property type="entry name" value="hypoxanDNAglyco"/>
    <property type="match status" value="1"/>
</dbReference>
<reference evidence="2" key="1">
    <citation type="submission" date="2020-10" db="EMBL/GenBank/DDBJ databases">
        <authorList>
            <person name="Gilroy R."/>
        </authorList>
    </citation>
    <scope>NUCLEOTIDE SEQUENCE</scope>
    <source>
        <strain evidence="2">14700</strain>
    </source>
</reference>
<accession>A0A9D9ND60</accession>
<keyword evidence="2" id="KW-0326">Glycosidase</keyword>
<dbReference type="AlphaFoldDB" id="A0A9D9ND60"/>
<evidence type="ECO:0000313" key="2">
    <source>
        <dbReference type="EMBL" id="MBO8469156.1"/>
    </source>
</evidence>
<feature type="domain" description="Uracil-DNA glycosylase-like" evidence="1">
    <location>
        <begin position="10"/>
        <end position="149"/>
    </location>
</feature>
<comment type="caution">
    <text evidence="2">The sequence shown here is derived from an EMBL/GenBank/DDBJ whole genome shotgun (WGS) entry which is preliminary data.</text>
</comment>
<dbReference type="GO" id="GO:0033958">
    <property type="term" value="F:DNA-deoxyinosine glycosylase activity"/>
    <property type="evidence" value="ECO:0007669"/>
    <property type="project" value="UniProtKB-EC"/>
</dbReference>